<dbReference type="AlphaFoldDB" id="A0A2U9BN78"/>
<evidence type="ECO:0000256" key="1">
    <source>
        <dbReference type="SAM" id="MobiDB-lite"/>
    </source>
</evidence>
<accession>A0A2U9BN78</accession>
<evidence type="ECO:0000313" key="2">
    <source>
        <dbReference type="EMBL" id="AWP05431.1"/>
    </source>
</evidence>
<sequence>MSQQQGPDREQRGARPGAARAQRAETIPWCRVADTPARSHREHKHEEEGSENGGGRNEEGAAASGMASFTFHGPATFEKIGGCYCVAVCIAGITMPSDIQSNRQHSGEKKEMPQFEKNRYLDHGLNEVSSITLLREA</sequence>
<dbReference type="Proteomes" id="UP000246464">
    <property type="component" value="Chromosome 8"/>
</dbReference>
<gene>
    <name evidence="2" type="ORF">SMAX5B_011413</name>
</gene>
<evidence type="ECO:0000313" key="3">
    <source>
        <dbReference type="Proteomes" id="UP000246464"/>
    </source>
</evidence>
<feature type="compositionally biased region" description="Low complexity" evidence="1">
    <location>
        <begin position="14"/>
        <end position="25"/>
    </location>
</feature>
<proteinExistence type="predicted"/>
<protein>
    <submittedName>
        <fullName evidence="2">Uncharacterized protein</fullName>
    </submittedName>
</protein>
<reference evidence="2 3" key="1">
    <citation type="submission" date="2017-12" db="EMBL/GenBank/DDBJ databases">
        <title>Integrating genomic resources of turbot (Scophthalmus maximus) in depth evaluation of genetic and physical mapping variation across individuals.</title>
        <authorList>
            <person name="Martinez P."/>
        </authorList>
    </citation>
    <scope>NUCLEOTIDE SEQUENCE [LARGE SCALE GENOMIC DNA]</scope>
</reference>
<dbReference type="EMBL" id="CP026250">
    <property type="protein sequence ID" value="AWP05431.1"/>
    <property type="molecule type" value="Genomic_DNA"/>
</dbReference>
<feature type="region of interest" description="Disordered" evidence="1">
    <location>
        <begin position="1"/>
        <end position="61"/>
    </location>
</feature>
<organism evidence="2 3">
    <name type="scientific">Scophthalmus maximus</name>
    <name type="common">Turbot</name>
    <name type="synonym">Psetta maxima</name>
    <dbReference type="NCBI Taxonomy" id="52904"/>
    <lineage>
        <taxon>Eukaryota</taxon>
        <taxon>Metazoa</taxon>
        <taxon>Chordata</taxon>
        <taxon>Craniata</taxon>
        <taxon>Vertebrata</taxon>
        <taxon>Euteleostomi</taxon>
        <taxon>Actinopterygii</taxon>
        <taxon>Neopterygii</taxon>
        <taxon>Teleostei</taxon>
        <taxon>Neoteleostei</taxon>
        <taxon>Acanthomorphata</taxon>
        <taxon>Carangaria</taxon>
        <taxon>Pleuronectiformes</taxon>
        <taxon>Pleuronectoidei</taxon>
        <taxon>Scophthalmidae</taxon>
        <taxon>Scophthalmus</taxon>
    </lineage>
</organism>
<keyword evidence="3" id="KW-1185">Reference proteome</keyword>
<name>A0A2U9BN78_SCOMX</name>